<dbReference type="OrthoDB" id="3243382at2"/>
<protein>
    <submittedName>
        <fullName evidence="1">Uncharacterized protein</fullName>
    </submittedName>
</protein>
<accession>N1V0E0</accession>
<reference evidence="1 2" key="1">
    <citation type="journal article" date="2013" name="Genome Announc.">
        <title>Draft Genome Sequence of Arthrobacter crystallopoietes Strain BAB-32, Revealing Genes for Bioremediation.</title>
        <authorList>
            <person name="Joshi M.N."/>
            <person name="Pandit A.S."/>
            <person name="Sharma A."/>
            <person name="Pandya R.V."/>
            <person name="Desai S.M."/>
            <person name="Saxena A.K."/>
            <person name="Bagatharia S.B."/>
        </authorList>
    </citation>
    <scope>NUCLEOTIDE SEQUENCE [LARGE SCALE GENOMIC DNA]</scope>
    <source>
        <strain evidence="1 2">BAB-32</strain>
    </source>
</reference>
<gene>
    <name evidence="1" type="ORF">D477_014161</name>
</gene>
<dbReference type="AlphaFoldDB" id="N1V0E0"/>
<dbReference type="EMBL" id="ANPE02000169">
    <property type="protein sequence ID" value="EMY33552.1"/>
    <property type="molecule type" value="Genomic_DNA"/>
</dbReference>
<evidence type="ECO:0000313" key="1">
    <source>
        <dbReference type="EMBL" id="EMY33552.1"/>
    </source>
</evidence>
<sequence>MSASTVRRAPYRREPEGVVEAELIPSACTDDSVAAHNRRDPYWDQLWAPGSQAVWATAAMARTRGEHGTGKVRAEFLLDQGEALERLLTGRGWKEKLACWAALDSWRTLTAEQMAAVTGHRNLATETYSSISASFSLGLLDIGTFSNPLANTGSTRSAIYRPGARQVFEDMVAPQLTWPEWFSVTGGQPWSNTGLHDRHNILTTELLLRAAEYLPVGAVLGEKFATVDLLAGTGLGKSLTKADNRRADGVIVREDGLRIAVELTASTSQGFESKVRRWAQLISERPLETSGLVVLFVAAPHPERTSRSGNDPRKGIYRDVLKVLREFPGTGPDSPAARIGVANWEEWFPGRHLLSEAFFNMGADFAVNDATGAERWQRRELLGDYAFTPWHTFDATAVIDNAPLLAATPHWLRAGDHTHLIGSPQERAGVTTPVPAPRRPELAKGRGLHEAVGAAGPAGLLPRLRITG</sequence>
<keyword evidence="2" id="KW-1185">Reference proteome</keyword>
<proteinExistence type="predicted"/>
<name>N1V0E0_9MICC</name>
<dbReference type="Proteomes" id="UP000010729">
    <property type="component" value="Unassembled WGS sequence"/>
</dbReference>
<evidence type="ECO:0000313" key="2">
    <source>
        <dbReference type="Proteomes" id="UP000010729"/>
    </source>
</evidence>
<comment type="caution">
    <text evidence="1">The sequence shown here is derived from an EMBL/GenBank/DDBJ whole genome shotgun (WGS) entry which is preliminary data.</text>
</comment>
<organism evidence="1 2">
    <name type="scientific">Arthrobacter crystallopoietes BAB-32</name>
    <dbReference type="NCBI Taxonomy" id="1246476"/>
    <lineage>
        <taxon>Bacteria</taxon>
        <taxon>Bacillati</taxon>
        <taxon>Actinomycetota</taxon>
        <taxon>Actinomycetes</taxon>
        <taxon>Micrococcales</taxon>
        <taxon>Micrococcaceae</taxon>
        <taxon>Crystallibacter</taxon>
    </lineage>
</organism>
<dbReference type="RefSeq" id="WP_005270118.1">
    <property type="nucleotide sequence ID" value="NZ_ANPE02000169.1"/>
</dbReference>